<gene>
    <name evidence="2" type="ORF">VRLFYP33_00390</name>
</gene>
<dbReference type="RefSeq" id="WP_156704042.1">
    <property type="nucleotide sequence ID" value="NZ_CACRUX010000012.1"/>
</dbReference>
<dbReference type="AlphaFoldDB" id="A0A6N2Z3Q4"/>
<evidence type="ECO:0000313" key="2">
    <source>
        <dbReference type="EMBL" id="VYT73163.1"/>
    </source>
</evidence>
<evidence type="ECO:0000256" key="1">
    <source>
        <dbReference type="SAM" id="MobiDB-lite"/>
    </source>
</evidence>
<name>A0A6N2Z3Q4_9FIRM</name>
<proteinExistence type="predicted"/>
<feature type="region of interest" description="Disordered" evidence="1">
    <location>
        <begin position="248"/>
        <end position="268"/>
    </location>
</feature>
<protein>
    <submittedName>
        <fullName evidence="2">Life-span regulatory factor</fullName>
    </submittedName>
</protein>
<sequence>MNYEEAKAQGFKYVTRNQLGGECVHKTKPERKGGYWESPGWRYIQGGTACPEKNVIMAINVAINIQNRQQEALKLAAQARKRAKKETRKRTGRRVCKTCKREFDAEHGSISYCSDLCMMIGKRRNNAKWKAKQRDEVPPELGALVTCKQCGQKFHRSRHYIAYCSNACREAARVAKRPMHSKTCAVCGTEFTTTDGRRQYCSEKCQSAANPQQKELPTRICKECGKEFKATQGRKYCSAACSYEANRRNSRERKKQHKKPKPAVPEAKTDPPIFTKCKECHRVFRAVNRQQVYCSIKCSEEWRKRAASDDESNQWKGVFYR</sequence>
<accession>A0A6N2Z3Q4</accession>
<dbReference type="EMBL" id="CACRUX010000012">
    <property type="protein sequence ID" value="VYT73163.1"/>
    <property type="molecule type" value="Genomic_DNA"/>
</dbReference>
<feature type="compositionally biased region" description="Basic residues" evidence="1">
    <location>
        <begin position="248"/>
        <end position="261"/>
    </location>
</feature>
<organism evidence="2">
    <name type="scientific">Veillonella ratti</name>
    <dbReference type="NCBI Taxonomy" id="103892"/>
    <lineage>
        <taxon>Bacteria</taxon>
        <taxon>Bacillati</taxon>
        <taxon>Bacillota</taxon>
        <taxon>Negativicutes</taxon>
        <taxon>Veillonellales</taxon>
        <taxon>Veillonellaceae</taxon>
        <taxon>Veillonella</taxon>
    </lineage>
</organism>
<reference evidence="2" key="1">
    <citation type="submission" date="2019-11" db="EMBL/GenBank/DDBJ databases">
        <authorList>
            <person name="Feng L."/>
        </authorList>
    </citation>
    <scope>NUCLEOTIDE SEQUENCE</scope>
    <source>
        <strain evidence="2">VrattiLFYP33</strain>
    </source>
</reference>